<dbReference type="RefSeq" id="WP_203951253.1">
    <property type="nucleotide sequence ID" value="NZ_BOOO01000002.1"/>
</dbReference>
<keyword evidence="2" id="KW-1185">Reference proteome</keyword>
<comment type="caution">
    <text evidence="1">The sequence shown here is derived from an EMBL/GenBank/DDBJ whole genome shotgun (WGS) entry which is preliminary data.</text>
</comment>
<evidence type="ECO:0000313" key="1">
    <source>
        <dbReference type="EMBL" id="GII27190.1"/>
    </source>
</evidence>
<gene>
    <name evidence="1" type="ORF">Pmi06nite_06320</name>
</gene>
<proteinExistence type="predicted"/>
<dbReference type="EMBL" id="BOOO01000002">
    <property type="protein sequence ID" value="GII27190.1"/>
    <property type="molecule type" value="Genomic_DNA"/>
</dbReference>
<name>A0A8J3THF0_9ACTN</name>
<evidence type="ECO:0000313" key="2">
    <source>
        <dbReference type="Proteomes" id="UP000650628"/>
    </source>
</evidence>
<organism evidence="1 2">
    <name type="scientific">Planotetraspora mira</name>
    <dbReference type="NCBI Taxonomy" id="58121"/>
    <lineage>
        <taxon>Bacteria</taxon>
        <taxon>Bacillati</taxon>
        <taxon>Actinomycetota</taxon>
        <taxon>Actinomycetes</taxon>
        <taxon>Streptosporangiales</taxon>
        <taxon>Streptosporangiaceae</taxon>
        <taxon>Planotetraspora</taxon>
    </lineage>
</organism>
<protein>
    <submittedName>
        <fullName evidence="1">Uncharacterized protein</fullName>
    </submittedName>
</protein>
<reference evidence="1 2" key="1">
    <citation type="submission" date="2021-01" db="EMBL/GenBank/DDBJ databases">
        <title>Whole genome shotgun sequence of Planotetraspora mira NBRC 15435.</title>
        <authorList>
            <person name="Komaki H."/>
            <person name="Tamura T."/>
        </authorList>
    </citation>
    <scope>NUCLEOTIDE SEQUENCE [LARGE SCALE GENOMIC DNA]</scope>
    <source>
        <strain evidence="1 2">NBRC 15435</strain>
    </source>
</reference>
<accession>A0A8J3THF0</accession>
<sequence>MREPAPEVAEFDTWIGDDGRFYGRHKSTGRQISADSEGGLNLAACAARMVITWQRAEQEARFTVGDLR</sequence>
<dbReference type="AlphaFoldDB" id="A0A8J3THF0"/>
<dbReference type="Proteomes" id="UP000650628">
    <property type="component" value="Unassembled WGS sequence"/>
</dbReference>